<evidence type="ECO:0000256" key="2">
    <source>
        <dbReference type="ARBA" id="ARBA00010665"/>
    </source>
</evidence>
<evidence type="ECO:0000259" key="16">
    <source>
        <dbReference type="Pfam" id="PF20902"/>
    </source>
</evidence>
<sequence>MWRDWGPGSRVLPLLLLMQLPLPGNGNEGSISGSCYCDDLLSDLSPAKKAHIRKYVRDYQRCPAYVRFRLHSRTVCGGNVQQWVREVMSCLDNKECGLALLASQAHQKQPPSLSTQAPEPTEGAPSHLVTPAQTHLPSTQQPTLPVAAQSLDRGLIYSNESTTFTVSHNLGAGLVAGENQKQLEGIGSLAAGTSALVPVLSLLLITFILTGVLLYVLCNRKRQQARKYCPDLQLHYRPVAADSIA</sequence>
<name>A0ABM0J6W5_ECHTE</name>
<evidence type="ECO:0000256" key="10">
    <source>
        <dbReference type="ARBA" id="ARBA00023157"/>
    </source>
</evidence>
<dbReference type="PANTHER" id="PTHR14385">
    <property type="entry name" value="CXC CHEMOKINE LIGAND"/>
    <property type="match status" value="1"/>
</dbReference>
<keyword evidence="4" id="KW-0145">Chemotaxis</keyword>
<evidence type="ECO:0000256" key="6">
    <source>
        <dbReference type="ARBA" id="ARBA00022692"/>
    </source>
</evidence>
<dbReference type="InterPro" id="IPR026296">
    <property type="entry name" value="CXCL16"/>
</dbReference>
<protein>
    <recommendedName>
        <fullName evidence="3">C-X-C motif chemokine 16</fullName>
    </recommendedName>
    <alternativeName>
        <fullName evidence="12">Transmembrane chemokine CXCL16</fullName>
    </alternativeName>
</protein>
<evidence type="ECO:0000313" key="17">
    <source>
        <dbReference type="Proteomes" id="UP000694863"/>
    </source>
</evidence>
<evidence type="ECO:0000256" key="14">
    <source>
        <dbReference type="SAM" id="Phobius"/>
    </source>
</evidence>
<comment type="subcellular location">
    <subcellularLocation>
        <location evidence="1">Membrane</location>
        <topology evidence="1">Single-pass type I membrane protein</topology>
    </subcellularLocation>
</comment>
<evidence type="ECO:0000256" key="11">
    <source>
        <dbReference type="ARBA" id="ARBA00023180"/>
    </source>
</evidence>
<keyword evidence="6 14" id="KW-0812">Transmembrane</keyword>
<organism evidence="17 18">
    <name type="scientific">Echinops telfairi</name>
    <name type="common">Lesser hedgehog tenrec</name>
    <dbReference type="NCBI Taxonomy" id="9371"/>
    <lineage>
        <taxon>Eukaryota</taxon>
        <taxon>Metazoa</taxon>
        <taxon>Chordata</taxon>
        <taxon>Craniata</taxon>
        <taxon>Vertebrata</taxon>
        <taxon>Euteleostomi</taxon>
        <taxon>Mammalia</taxon>
        <taxon>Eutheria</taxon>
        <taxon>Afrotheria</taxon>
        <taxon>Tenrecidae</taxon>
        <taxon>Tenrecinae</taxon>
        <taxon>Echinops</taxon>
    </lineage>
</organism>
<evidence type="ECO:0000256" key="7">
    <source>
        <dbReference type="ARBA" id="ARBA00022729"/>
    </source>
</evidence>
<evidence type="ECO:0000256" key="8">
    <source>
        <dbReference type="ARBA" id="ARBA00022989"/>
    </source>
</evidence>
<feature type="region of interest" description="Disordered" evidence="13">
    <location>
        <begin position="107"/>
        <end position="140"/>
    </location>
</feature>
<evidence type="ECO:0000313" key="18">
    <source>
        <dbReference type="RefSeq" id="XP_004716227.1"/>
    </source>
</evidence>
<feature type="compositionally biased region" description="Polar residues" evidence="13">
    <location>
        <begin position="131"/>
        <end position="140"/>
    </location>
</feature>
<accession>A0ABM0J6W5</accession>
<dbReference type="GeneID" id="101650718"/>
<feature type="chain" id="PRO_5046450522" description="C-X-C motif chemokine 16" evidence="15">
    <location>
        <begin position="27"/>
        <end position="245"/>
    </location>
</feature>
<dbReference type="InterPro" id="IPR048585">
    <property type="entry name" value="CXCL16_dom"/>
</dbReference>
<comment type="similarity">
    <text evidence="2">Belongs to the intercrine alpha (chemokine CxC) family.</text>
</comment>
<evidence type="ECO:0000256" key="3">
    <source>
        <dbReference type="ARBA" id="ARBA00017995"/>
    </source>
</evidence>
<evidence type="ECO:0000256" key="15">
    <source>
        <dbReference type="SAM" id="SignalP"/>
    </source>
</evidence>
<evidence type="ECO:0000256" key="4">
    <source>
        <dbReference type="ARBA" id="ARBA00022500"/>
    </source>
</evidence>
<keyword evidence="5" id="KW-0202">Cytokine</keyword>
<keyword evidence="10" id="KW-1015">Disulfide bond</keyword>
<feature type="compositionally biased region" description="Polar residues" evidence="13">
    <location>
        <begin position="107"/>
        <end position="118"/>
    </location>
</feature>
<gene>
    <name evidence="18" type="primary">CXCL16</name>
</gene>
<dbReference type="Pfam" id="PF20902">
    <property type="entry name" value="CXCL16"/>
    <property type="match status" value="1"/>
</dbReference>
<dbReference type="PANTHER" id="PTHR14385:SF0">
    <property type="entry name" value="C-X-C MOTIF CHEMOKINE 16"/>
    <property type="match status" value="1"/>
</dbReference>
<evidence type="ECO:0000256" key="5">
    <source>
        <dbReference type="ARBA" id="ARBA00022514"/>
    </source>
</evidence>
<dbReference type="RefSeq" id="XP_004716227.1">
    <property type="nucleotide sequence ID" value="XM_004716170.2"/>
</dbReference>
<keyword evidence="11" id="KW-0325">Glycoprotein</keyword>
<evidence type="ECO:0000256" key="9">
    <source>
        <dbReference type="ARBA" id="ARBA00023136"/>
    </source>
</evidence>
<keyword evidence="9 14" id="KW-0472">Membrane</keyword>
<feature type="transmembrane region" description="Helical" evidence="14">
    <location>
        <begin position="195"/>
        <end position="218"/>
    </location>
</feature>
<proteinExistence type="inferred from homology"/>
<dbReference type="Proteomes" id="UP000694863">
    <property type="component" value="Unplaced"/>
</dbReference>
<feature type="signal peptide" evidence="15">
    <location>
        <begin position="1"/>
        <end position="26"/>
    </location>
</feature>
<keyword evidence="8 14" id="KW-1133">Transmembrane helix</keyword>
<evidence type="ECO:0000256" key="12">
    <source>
        <dbReference type="ARBA" id="ARBA00032815"/>
    </source>
</evidence>
<keyword evidence="17" id="KW-1185">Reference proteome</keyword>
<evidence type="ECO:0000256" key="13">
    <source>
        <dbReference type="SAM" id="MobiDB-lite"/>
    </source>
</evidence>
<feature type="domain" description="C-X-C motif chemokine 16" evidence="16">
    <location>
        <begin position="24"/>
        <end position="111"/>
    </location>
</feature>
<reference evidence="18" key="1">
    <citation type="submission" date="2025-08" db="UniProtKB">
        <authorList>
            <consortium name="RefSeq"/>
        </authorList>
    </citation>
    <scope>IDENTIFICATION</scope>
</reference>
<dbReference type="RefSeq" id="XP_045149443.1">
    <property type="nucleotide sequence ID" value="XM_045293508.1"/>
</dbReference>
<keyword evidence="7 15" id="KW-0732">Signal</keyword>
<evidence type="ECO:0000256" key="1">
    <source>
        <dbReference type="ARBA" id="ARBA00004479"/>
    </source>
</evidence>